<evidence type="ECO:0000313" key="2">
    <source>
        <dbReference type="EMBL" id="KAG0556217.1"/>
    </source>
</evidence>
<organism evidence="2 3">
    <name type="scientific">Ceratodon purpureus</name>
    <name type="common">Fire moss</name>
    <name type="synonym">Dicranum purpureum</name>
    <dbReference type="NCBI Taxonomy" id="3225"/>
    <lineage>
        <taxon>Eukaryota</taxon>
        <taxon>Viridiplantae</taxon>
        <taxon>Streptophyta</taxon>
        <taxon>Embryophyta</taxon>
        <taxon>Bryophyta</taxon>
        <taxon>Bryophytina</taxon>
        <taxon>Bryopsida</taxon>
        <taxon>Dicranidae</taxon>
        <taxon>Pseudoditrichales</taxon>
        <taxon>Ditrichaceae</taxon>
        <taxon>Ceratodon</taxon>
    </lineage>
</organism>
<dbReference type="EMBL" id="CM026432">
    <property type="protein sequence ID" value="KAG0556217.1"/>
    <property type="molecule type" value="Genomic_DNA"/>
</dbReference>
<dbReference type="Proteomes" id="UP000822688">
    <property type="component" value="Chromosome 11"/>
</dbReference>
<feature type="transmembrane region" description="Helical" evidence="1">
    <location>
        <begin position="71"/>
        <end position="93"/>
    </location>
</feature>
<protein>
    <submittedName>
        <fullName evidence="2">Uncharacterized protein</fullName>
    </submittedName>
</protein>
<proteinExistence type="predicted"/>
<evidence type="ECO:0000313" key="3">
    <source>
        <dbReference type="Proteomes" id="UP000822688"/>
    </source>
</evidence>
<name>A0A8T0GCI5_CERPU</name>
<reference evidence="2 3" key="1">
    <citation type="submission" date="2020-06" db="EMBL/GenBank/DDBJ databases">
        <title>WGS assembly of Ceratodon purpureus strain R40.</title>
        <authorList>
            <person name="Carey S.B."/>
            <person name="Jenkins J."/>
            <person name="Shu S."/>
            <person name="Lovell J.T."/>
            <person name="Sreedasyam A."/>
            <person name="Maumus F."/>
            <person name="Tiley G.P."/>
            <person name="Fernandez-Pozo N."/>
            <person name="Barry K."/>
            <person name="Chen C."/>
            <person name="Wang M."/>
            <person name="Lipzen A."/>
            <person name="Daum C."/>
            <person name="Saski C.A."/>
            <person name="Payton A.C."/>
            <person name="Mcbreen J.C."/>
            <person name="Conrad R.E."/>
            <person name="Kollar L.M."/>
            <person name="Olsson S."/>
            <person name="Huttunen S."/>
            <person name="Landis J.B."/>
            <person name="Wickett N.J."/>
            <person name="Johnson M.G."/>
            <person name="Rensing S.A."/>
            <person name="Grimwood J."/>
            <person name="Schmutz J."/>
            <person name="Mcdaniel S.F."/>
        </authorList>
    </citation>
    <scope>NUCLEOTIDE SEQUENCE [LARGE SCALE GENOMIC DNA]</scope>
    <source>
        <strain evidence="2 3">R40</strain>
    </source>
</reference>
<dbReference type="AlphaFoldDB" id="A0A8T0GCI5"/>
<evidence type="ECO:0000256" key="1">
    <source>
        <dbReference type="SAM" id="Phobius"/>
    </source>
</evidence>
<sequence>MEGPTVSLGNENVVSSTTPVQLTECTHRNFSGGYEVCLRPRFYKLYRYFNFLLCSKDCLCCKNRFCSKNSLCLLVSLFLVFWTFFSVIGAIHYTKWHPRFDLKDVHIRSFNVTPAGELSYDMDILIEARRFSPLRRIEEYSYEIKTSHFGTVIGASSIPGFRPILNKTMEVSSTQRVSLLPLGGEVGELVRKDLNATGRLVIRLYIEGQIYTSLFLAMKKRGGWTCDVIVSPASPFRSQIIDRMCCKDFPCMVKGWVSTSGPTPTTEWGCVDESPTCCPTPPKDLRSTNKIC</sequence>
<comment type="caution">
    <text evidence="2">The sequence shown here is derived from an EMBL/GenBank/DDBJ whole genome shotgun (WGS) entry which is preliminary data.</text>
</comment>
<gene>
    <name evidence="2" type="ORF">KC19_11G035600</name>
</gene>
<keyword evidence="3" id="KW-1185">Reference proteome</keyword>
<keyword evidence="1" id="KW-0472">Membrane</keyword>
<keyword evidence="1" id="KW-0812">Transmembrane</keyword>
<accession>A0A8T0GCI5</accession>
<keyword evidence="1" id="KW-1133">Transmembrane helix</keyword>